<reference evidence="2 3" key="1">
    <citation type="submission" date="2019-02" db="EMBL/GenBank/DDBJ databases">
        <title>Deep-cultivation of Planctomycetes and their phenomic and genomic characterization uncovers novel biology.</title>
        <authorList>
            <person name="Wiegand S."/>
            <person name="Jogler M."/>
            <person name="Boedeker C."/>
            <person name="Pinto D."/>
            <person name="Vollmers J."/>
            <person name="Rivas-Marin E."/>
            <person name="Kohn T."/>
            <person name="Peeters S.H."/>
            <person name="Heuer A."/>
            <person name="Rast P."/>
            <person name="Oberbeckmann S."/>
            <person name="Bunk B."/>
            <person name="Jeske O."/>
            <person name="Meyerdierks A."/>
            <person name="Storesund J.E."/>
            <person name="Kallscheuer N."/>
            <person name="Luecker S."/>
            <person name="Lage O.M."/>
            <person name="Pohl T."/>
            <person name="Merkel B.J."/>
            <person name="Hornburger P."/>
            <person name="Mueller R.-W."/>
            <person name="Bruemmer F."/>
            <person name="Labrenz M."/>
            <person name="Spormann A.M."/>
            <person name="Op den Camp H."/>
            <person name="Overmann J."/>
            <person name="Amann R."/>
            <person name="Jetten M.S.M."/>
            <person name="Mascher T."/>
            <person name="Medema M.H."/>
            <person name="Devos D.P."/>
            <person name="Kaster A.-K."/>
            <person name="Ovreas L."/>
            <person name="Rohde M."/>
            <person name="Galperin M.Y."/>
            <person name="Jogler C."/>
        </authorList>
    </citation>
    <scope>NUCLEOTIDE SEQUENCE [LARGE SCALE GENOMIC DNA]</scope>
    <source>
        <strain evidence="2 3">K22_7</strain>
    </source>
</reference>
<gene>
    <name evidence="2" type="ORF">K227x_28850</name>
</gene>
<protein>
    <recommendedName>
        <fullName evidence="4">SMP-30/Gluconolaconase/LRE-like region</fullName>
    </recommendedName>
</protein>
<proteinExistence type="predicted"/>
<feature type="chain" id="PRO_5022153047" description="SMP-30/Gluconolaconase/LRE-like region" evidence="1">
    <location>
        <begin position="25"/>
        <end position="296"/>
    </location>
</feature>
<dbReference type="EMBL" id="CP036525">
    <property type="protein sequence ID" value="QDT04493.1"/>
    <property type="molecule type" value="Genomic_DNA"/>
</dbReference>
<dbReference type="InterPro" id="IPR015915">
    <property type="entry name" value="Kelch-typ_b-propeller"/>
</dbReference>
<dbReference type="RefSeq" id="WP_246146776.1">
    <property type="nucleotide sequence ID" value="NZ_CP036525.1"/>
</dbReference>
<dbReference type="Proteomes" id="UP000318538">
    <property type="component" value="Chromosome"/>
</dbReference>
<evidence type="ECO:0000313" key="2">
    <source>
        <dbReference type="EMBL" id="QDT04493.1"/>
    </source>
</evidence>
<keyword evidence="1" id="KW-0732">Signal</keyword>
<evidence type="ECO:0000256" key="1">
    <source>
        <dbReference type="SAM" id="SignalP"/>
    </source>
</evidence>
<dbReference type="KEGG" id="rlc:K227x_28850"/>
<evidence type="ECO:0000313" key="3">
    <source>
        <dbReference type="Proteomes" id="UP000318538"/>
    </source>
</evidence>
<sequence length="296" mass="31960" precursor="true">MNHPTTALSTLILLACAGLATCNAQTPTTSGDNDTGKKVSVPTIASQSAADKLGGRVLDVQCSGTYPRHLQGICSDETAIYWSFTTTLVKTDMDGNVIRKIPVVDHHGDLCMHDGRLYVAVNLGKFNDPAGNADSWVYVYDAADLTELEKHEVQQVFHGAGGIGYRDGQFYVVGGLPDAVNQNYVYQYDPKFQFVKKHVVESGHTHLGIQAATFANDRWWFGCYGNPAILLVTDANFQMVGRYENVGSLGIEGLADGRLLIANGKTSKSHECTGGCRTALPDAKSGFQIQVAPNQE</sequence>
<keyword evidence="3" id="KW-1185">Reference proteome</keyword>
<dbReference type="AlphaFoldDB" id="A0A517NBI6"/>
<dbReference type="SUPFAM" id="SSF63829">
    <property type="entry name" value="Calcium-dependent phosphotriesterase"/>
    <property type="match status" value="1"/>
</dbReference>
<evidence type="ECO:0008006" key="4">
    <source>
        <dbReference type="Google" id="ProtNLM"/>
    </source>
</evidence>
<accession>A0A517NBI6</accession>
<feature type="signal peptide" evidence="1">
    <location>
        <begin position="1"/>
        <end position="24"/>
    </location>
</feature>
<name>A0A517NBI6_9BACT</name>
<organism evidence="2 3">
    <name type="scientific">Rubripirellula lacrimiformis</name>
    <dbReference type="NCBI Taxonomy" id="1930273"/>
    <lineage>
        <taxon>Bacteria</taxon>
        <taxon>Pseudomonadati</taxon>
        <taxon>Planctomycetota</taxon>
        <taxon>Planctomycetia</taxon>
        <taxon>Pirellulales</taxon>
        <taxon>Pirellulaceae</taxon>
        <taxon>Rubripirellula</taxon>
    </lineage>
</organism>
<dbReference type="Gene3D" id="2.120.10.80">
    <property type="entry name" value="Kelch-type beta propeller"/>
    <property type="match status" value="1"/>
</dbReference>